<dbReference type="PROSITE" id="PS51175">
    <property type="entry name" value="CBM6"/>
    <property type="match status" value="1"/>
</dbReference>
<accession>A0A9N8J2G6</accession>
<evidence type="ECO:0000313" key="4">
    <source>
        <dbReference type="Proteomes" id="UP000533639"/>
    </source>
</evidence>
<gene>
    <name evidence="3" type="ORF">FLAPXU55_01745</name>
</gene>
<evidence type="ECO:0000313" key="3">
    <source>
        <dbReference type="EMBL" id="CAC9974052.1"/>
    </source>
</evidence>
<feature type="chain" id="PRO_5040351550" evidence="1">
    <location>
        <begin position="22"/>
        <end position="217"/>
    </location>
</feature>
<dbReference type="GO" id="GO:0030246">
    <property type="term" value="F:carbohydrate binding"/>
    <property type="evidence" value="ECO:0007669"/>
    <property type="project" value="InterPro"/>
</dbReference>
<dbReference type="SUPFAM" id="SSF49785">
    <property type="entry name" value="Galactose-binding domain-like"/>
    <property type="match status" value="1"/>
</dbReference>
<sequence length="217" mass="24279">MKKILLFLNAFVLMNGISTFAQTSAEKPKSFKTQQIPGKIECEFYDLGGEGVAYHDTDEVNNGSGKLNPVNGNPLNEFRLKEGVDISYTKTDSIDDTPYTKVPIRMKQLYVGWTQPTEWINYTVAVKKSGTYKIGVLYTANGDGTISIAVNGKDATGNMKIISTHDDKDPVAWRQWHHWNSSENIGTIKLEKGKQLLTLHIVENGNMNLDYLTFTPN</sequence>
<dbReference type="InterPro" id="IPR008979">
    <property type="entry name" value="Galactose-bd-like_sf"/>
</dbReference>
<dbReference type="AlphaFoldDB" id="A0A9N8J2G6"/>
<protein>
    <submittedName>
        <fullName evidence="3">Carbohydrate-binding protein</fullName>
    </submittedName>
</protein>
<dbReference type="Proteomes" id="UP000533639">
    <property type="component" value="Unassembled WGS sequence"/>
</dbReference>
<proteinExistence type="predicted"/>
<evidence type="ECO:0000256" key="1">
    <source>
        <dbReference type="SAM" id="SignalP"/>
    </source>
</evidence>
<dbReference type="InterPro" id="IPR005084">
    <property type="entry name" value="CBM6"/>
</dbReference>
<dbReference type="EMBL" id="CAIJDE010000036">
    <property type="protein sequence ID" value="CAC9974052.1"/>
    <property type="molecule type" value="Genomic_DNA"/>
</dbReference>
<dbReference type="RefSeq" id="WP_219637248.1">
    <property type="nucleotide sequence ID" value="NZ_CAIJDE010000036.1"/>
</dbReference>
<dbReference type="Pfam" id="PF03422">
    <property type="entry name" value="CBM_6"/>
    <property type="match status" value="1"/>
</dbReference>
<comment type="caution">
    <text evidence="3">The sequence shown here is derived from an EMBL/GenBank/DDBJ whole genome shotgun (WGS) entry which is preliminary data.</text>
</comment>
<name>A0A9N8J2G6_9FLAO</name>
<keyword evidence="4" id="KW-1185">Reference proteome</keyword>
<feature type="domain" description="CBM6" evidence="2">
    <location>
        <begin position="79"/>
        <end position="215"/>
    </location>
</feature>
<organism evidence="3 4">
    <name type="scientific">Flavobacterium panici</name>
    <dbReference type="NCBI Taxonomy" id="2654843"/>
    <lineage>
        <taxon>Bacteria</taxon>
        <taxon>Pseudomonadati</taxon>
        <taxon>Bacteroidota</taxon>
        <taxon>Flavobacteriia</taxon>
        <taxon>Flavobacteriales</taxon>
        <taxon>Flavobacteriaceae</taxon>
        <taxon>Flavobacterium</taxon>
    </lineage>
</organism>
<keyword evidence="1" id="KW-0732">Signal</keyword>
<evidence type="ECO:0000259" key="2">
    <source>
        <dbReference type="PROSITE" id="PS51175"/>
    </source>
</evidence>
<feature type="signal peptide" evidence="1">
    <location>
        <begin position="1"/>
        <end position="21"/>
    </location>
</feature>
<dbReference type="CDD" id="cd04080">
    <property type="entry name" value="CBM6_cellulase-like"/>
    <property type="match status" value="1"/>
</dbReference>
<dbReference type="Gene3D" id="2.60.120.260">
    <property type="entry name" value="Galactose-binding domain-like"/>
    <property type="match status" value="1"/>
</dbReference>
<reference evidence="3 4" key="1">
    <citation type="submission" date="2020-06" db="EMBL/GenBank/DDBJ databases">
        <authorList>
            <person name="Criscuolo A."/>
        </authorList>
    </citation>
    <scope>NUCLEOTIDE SEQUENCE [LARGE SCALE GENOMIC DNA]</scope>
    <source>
        <strain evidence="3">PXU-55</strain>
    </source>
</reference>